<accession>A0ABS1WS02</accession>
<comment type="similarity">
    <text evidence="1">Belongs to the sigma-70 factor family. ECF subfamily.</text>
</comment>
<keyword evidence="8" id="KW-1185">Reference proteome</keyword>
<dbReference type="Proteomes" id="UP000661077">
    <property type="component" value="Unassembled WGS sequence"/>
</dbReference>
<dbReference type="Gene3D" id="1.10.1740.10">
    <property type="match status" value="1"/>
</dbReference>
<dbReference type="InterPro" id="IPR013325">
    <property type="entry name" value="RNA_pol_sigma_r2"/>
</dbReference>
<dbReference type="InterPro" id="IPR036388">
    <property type="entry name" value="WH-like_DNA-bd_sf"/>
</dbReference>
<evidence type="ECO:0000256" key="4">
    <source>
        <dbReference type="ARBA" id="ARBA00023163"/>
    </source>
</evidence>
<keyword evidence="4" id="KW-0804">Transcription</keyword>
<dbReference type="InterPro" id="IPR014284">
    <property type="entry name" value="RNA_pol_sigma-70_dom"/>
</dbReference>
<comment type="caution">
    <text evidence="7">The sequence shown here is derived from an EMBL/GenBank/DDBJ whole genome shotgun (WGS) entry which is preliminary data.</text>
</comment>
<keyword evidence="3" id="KW-0731">Sigma factor</keyword>
<evidence type="ECO:0000256" key="1">
    <source>
        <dbReference type="ARBA" id="ARBA00010641"/>
    </source>
</evidence>
<dbReference type="PANTHER" id="PTHR43133">
    <property type="entry name" value="RNA POLYMERASE ECF-TYPE SIGMA FACTO"/>
    <property type="match status" value="1"/>
</dbReference>
<protein>
    <submittedName>
        <fullName evidence="7">RNA polymerase sigma factor</fullName>
    </submittedName>
</protein>
<dbReference type="Pfam" id="PF04542">
    <property type="entry name" value="Sigma70_r2"/>
    <property type="match status" value="1"/>
</dbReference>
<dbReference type="SUPFAM" id="SSF88946">
    <property type="entry name" value="Sigma2 domain of RNA polymerase sigma factors"/>
    <property type="match status" value="1"/>
</dbReference>
<evidence type="ECO:0000256" key="3">
    <source>
        <dbReference type="ARBA" id="ARBA00023082"/>
    </source>
</evidence>
<evidence type="ECO:0000259" key="5">
    <source>
        <dbReference type="Pfam" id="PF04542"/>
    </source>
</evidence>
<dbReference type="NCBIfam" id="TIGR02937">
    <property type="entry name" value="sigma70-ECF"/>
    <property type="match status" value="1"/>
</dbReference>
<evidence type="ECO:0000256" key="2">
    <source>
        <dbReference type="ARBA" id="ARBA00023015"/>
    </source>
</evidence>
<dbReference type="Gene3D" id="1.10.10.10">
    <property type="entry name" value="Winged helix-like DNA-binding domain superfamily/Winged helix DNA-binding domain"/>
    <property type="match status" value="1"/>
</dbReference>
<organism evidence="7 8">
    <name type="scientific">Steroidobacter gossypii</name>
    <dbReference type="NCBI Taxonomy" id="2805490"/>
    <lineage>
        <taxon>Bacteria</taxon>
        <taxon>Pseudomonadati</taxon>
        <taxon>Pseudomonadota</taxon>
        <taxon>Gammaproteobacteria</taxon>
        <taxon>Steroidobacterales</taxon>
        <taxon>Steroidobacteraceae</taxon>
        <taxon>Steroidobacter</taxon>
    </lineage>
</organism>
<dbReference type="InterPro" id="IPR013324">
    <property type="entry name" value="RNA_pol_sigma_r3/r4-like"/>
</dbReference>
<dbReference type="CDD" id="cd06171">
    <property type="entry name" value="Sigma70_r4"/>
    <property type="match status" value="1"/>
</dbReference>
<feature type="domain" description="RNA polymerase sigma factor 70 region 4 type 2" evidence="6">
    <location>
        <begin position="139"/>
        <end position="190"/>
    </location>
</feature>
<dbReference type="EMBL" id="JAEVLS010000001">
    <property type="protein sequence ID" value="MBM0103758.1"/>
    <property type="molecule type" value="Genomic_DNA"/>
</dbReference>
<sequence length="203" mass="22341">MQYGAGANEPVPGVARAEDPLLSDASLVTAARGGDMRAFERLYRTHSGKVMGLCLRMTRRRDVAEDCVQQTFIRAWRNLQAFEGRSAFGTWLHRIAVNEVLSHARNHGTRSESNDEAIENALAEPADGSKEHDAGEVMDVERALATLPEGARHVVVLQAVYGYSHEECADMLGIAVGTCKAQLHRGRRLLRERMGLTAEADDE</sequence>
<evidence type="ECO:0000313" key="8">
    <source>
        <dbReference type="Proteomes" id="UP000661077"/>
    </source>
</evidence>
<proteinExistence type="inferred from homology"/>
<name>A0ABS1WS02_9GAMM</name>
<dbReference type="InterPro" id="IPR039425">
    <property type="entry name" value="RNA_pol_sigma-70-like"/>
</dbReference>
<evidence type="ECO:0000313" key="7">
    <source>
        <dbReference type="EMBL" id="MBM0103758.1"/>
    </source>
</evidence>
<gene>
    <name evidence="7" type="ORF">JM946_03340</name>
</gene>
<reference evidence="7 8" key="1">
    <citation type="journal article" date="2021" name="Int. J. Syst. Evol. Microbiol.">
        <title>Steroidobacter gossypii sp. nov., isolated from soil of cotton cropping field.</title>
        <authorList>
            <person name="Huang R."/>
            <person name="Yang S."/>
            <person name="Zhen C."/>
            <person name="Liu W."/>
        </authorList>
    </citation>
    <scope>NUCLEOTIDE SEQUENCE [LARGE SCALE GENOMIC DNA]</scope>
    <source>
        <strain evidence="7 8">S1-65</strain>
    </source>
</reference>
<feature type="domain" description="RNA polymerase sigma-70 region 2" evidence="5">
    <location>
        <begin position="42"/>
        <end position="108"/>
    </location>
</feature>
<dbReference type="PANTHER" id="PTHR43133:SF46">
    <property type="entry name" value="RNA POLYMERASE SIGMA-70 FACTOR ECF SUBFAMILY"/>
    <property type="match status" value="1"/>
</dbReference>
<dbReference type="InterPro" id="IPR013249">
    <property type="entry name" value="RNA_pol_sigma70_r4_t2"/>
</dbReference>
<keyword evidence="2" id="KW-0805">Transcription regulation</keyword>
<dbReference type="SUPFAM" id="SSF88659">
    <property type="entry name" value="Sigma3 and sigma4 domains of RNA polymerase sigma factors"/>
    <property type="match status" value="1"/>
</dbReference>
<dbReference type="RefSeq" id="WP_203165716.1">
    <property type="nucleotide sequence ID" value="NZ_JAEVLS010000001.1"/>
</dbReference>
<evidence type="ECO:0000259" key="6">
    <source>
        <dbReference type="Pfam" id="PF08281"/>
    </source>
</evidence>
<dbReference type="Pfam" id="PF08281">
    <property type="entry name" value="Sigma70_r4_2"/>
    <property type="match status" value="1"/>
</dbReference>
<dbReference type="InterPro" id="IPR007627">
    <property type="entry name" value="RNA_pol_sigma70_r2"/>
</dbReference>